<dbReference type="Pfam" id="PF00487">
    <property type="entry name" value="FA_desaturase"/>
    <property type="match status" value="1"/>
</dbReference>
<dbReference type="EMBL" id="JAAAHW010009644">
    <property type="protein sequence ID" value="KAF9937915.1"/>
    <property type="molecule type" value="Genomic_DNA"/>
</dbReference>
<feature type="domain" description="Fatty acid desaturase" evidence="1">
    <location>
        <begin position="93"/>
        <end position="167"/>
    </location>
</feature>
<evidence type="ECO:0000313" key="2">
    <source>
        <dbReference type="EMBL" id="KAF9937915.1"/>
    </source>
</evidence>
<evidence type="ECO:0000259" key="1">
    <source>
        <dbReference type="Pfam" id="PF00487"/>
    </source>
</evidence>
<sequence>MAPPNAIDAGLTHRRVADSKDTATTDKPVYERNYQVSNFTIKELRDCIPAHCFERSAVRGLSYVAVDLTYMSLLFLAATQIDKLENPLLRYLAWPVYWVLQGIVCTGISVLAHECGHQAFSTSQTLNNTVGWILHSFLLVPYHSWRITHSKHHKATGHMTKDQVFVPKTRSQIGLAPKEAVDQQEKTEEVVVEEVEI</sequence>
<organism evidence="2 3">
    <name type="scientific">Modicella reniformis</name>
    <dbReference type="NCBI Taxonomy" id="1440133"/>
    <lineage>
        <taxon>Eukaryota</taxon>
        <taxon>Fungi</taxon>
        <taxon>Fungi incertae sedis</taxon>
        <taxon>Mucoromycota</taxon>
        <taxon>Mortierellomycotina</taxon>
        <taxon>Mortierellomycetes</taxon>
        <taxon>Mortierellales</taxon>
        <taxon>Mortierellaceae</taxon>
        <taxon>Modicella</taxon>
    </lineage>
</organism>
<dbReference type="InterPro" id="IPR012171">
    <property type="entry name" value="Fatty_acid_desaturase"/>
</dbReference>
<keyword evidence="3" id="KW-1185">Reference proteome</keyword>
<dbReference type="OrthoDB" id="1461976at2759"/>
<reference evidence="2" key="1">
    <citation type="journal article" date="2020" name="Fungal Divers.">
        <title>Resolving the Mortierellaceae phylogeny through synthesis of multi-gene phylogenetics and phylogenomics.</title>
        <authorList>
            <person name="Vandepol N."/>
            <person name="Liber J."/>
            <person name="Desiro A."/>
            <person name="Na H."/>
            <person name="Kennedy M."/>
            <person name="Barry K."/>
            <person name="Grigoriev I.V."/>
            <person name="Miller A.N."/>
            <person name="O'Donnell K."/>
            <person name="Stajich J.E."/>
            <person name="Bonito G."/>
        </authorList>
    </citation>
    <scope>NUCLEOTIDE SEQUENCE</scope>
    <source>
        <strain evidence="2">MES-2147</strain>
    </source>
</reference>
<dbReference type="PANTHER" id="PTHR32100">
    <property type="entry name" value="OMEGA-6 FATTY ACID DESATURASE, CHLOROPLASTIC"/>
    <property type="match status" value="1"/>
</dbReference>
<feature type="non-terminal residue" evidence="2">
    <location>
        <position position="197"/>
    </location>
</feature>
<proteinExistence type="predicted"/>
<dbReference type="AlphaFoldDB" id="A0A9P6LSI3"/>
<dbReference type="Proteomes" id="UP000749646">
    <property type="component" value="Unassembled WGS sequence"/>
</dbReference>
<gene>
    <name evidence="2" type="ORF">BGZ65_000804</name>
</gene>
<protein>
    <submittedName>
        <fullName evidence="2">Fatty acid oxidation complex subunit alpha</fullName>
    </submittedName>
</protein>
<dbReference type="GO" id="GO:0016491">
    <property type="term" value="F:oxidoreductase activity"/>
    <property type="evidence" value="ECO:0007669"/>
    <property type="project" value="InterPro"/>
</dbReference>
<comment type="caution">
    <text evidence="2">The sequence shown here is derived from an EMBL/GenBank/DDBJ whole genome shotgun (WGS) entry which is preliminary data.</text>
</comment>
<accession>A0A9P6LSI3</accession>
<name>A0A9P6LSI3_9FUNG</name>
<dbReference type="InterPro" id="IPR005804">
    <property type="entry name" value="FA_desaturase_dom"/>
</dbReference>
<evidence type="ECO:0000313" key="3">
    <source>
        <dbReference type="Proteomes" id="UP000749646"/>
    </source>
</evidence>
<dbReference type="GO" id="GO:0006629">
    <property type="term" value="P:lipid metabolic process"/>
    <property type="evidence" value="ECO:0007669"/>
    <property type="project" value="InterPro"/>
</dbReference>